<evidence type="ECO:0000313" key="7">
    <source>
        <dbReference type="Proteomes" id="UP000288859"/>
    </source>
</evidence>
<feature type="region of interest" description="Disordered" evidence="3">
    <location>
        <begin position="228"/>
        <end position="254"/>
    </location>
</feature>
<feature type="region of interest" description="Disordered" evidence="3">
    <location>
        <begin position="1382"/>
        <end position="1460"/>
    </location>
</feature>
<comment type="subcellular location">
    <subcellularLocation>
        <location evidence="1">Membrane</location>
    </subcellularLocation>
</comment>
<feature type="domain" description="RIC1 C-terminal alpha solenoid region" evidence="5">
    <location>
        <begin position="1183"/>
        <end position="1369"/>
    </location>
</feature>
<dbReference type="Pfam" id="PF07064">
    <property type="entry name" value="RIC1"/>
    <property type="match status" value="1"/>
</dbReference>
<feature type="compositionally biased region" description="Polar residues" evidence="3">
    <location>
        <begin position="1403"/>
        <end position="1414"/>
    </location>
</feature>
<sequence>MATAQDEEHFGEFFIEWPIWARLTLASMPSTPLSVLLIVFVLCTAFLIKLVLWLRDRRLESNALSETAERGEMSLVGRHSDEVPFGINALIEDTEVDGVWNSKANTAFHGKRQKTRSTSTLRPGTATFKKLKKNPSVSSASTLDMADTGVASPEELTPFTIPSTDSEFSSQARPVKRKGKSVVISYKRPDVSPAPAQEAEEIVSALNNPAMAQEINTTCPRLQLRPLRHRPSTRKFTLSNRSKALSHSRSYVQSEDANSLEVMEAHRRFHAAESGQLVPRGRRHTDIVLTTPLAPSTSDSDDSDSASSRALSWPTRTVEIHLGKQLSRRAQRMEGPKPIPFRAFVESLPPARPPPSAWTEKTQAMVDAKKPPSSRGSDSTSMTSKHTPTSSTSSATTATPVSPTEPISIANTRARKVNNGFELLPAGTLQKGPVVKEFGLWPAPSLSANKKSKLRKRARSAKSLETYGTNLAVVFRPDASTVVIRTTESYLITYSVDTEGTARVLQQQYGYSQAKRQNVMRNFGVDETAGVPEVLLRFRRAIKIDAGINALIALDSELIVSTKKPPAVQCIKWETQKDGSQAVTQLLAKLDWVGQKSSISTIVHDRAINLSVWLSHDGLAYAVQRAKPNLTRAPSSGESTPSSRSSTTGATRLFDGYCFHKSDAGEAVFASINARFSLIAIAITSGEILCYAAKDYVGNIPLSHTFKSSTTPSSRGEIKALIWSPDGYCLFAAYEHGWSIWSVFGKEGASSFQGNLSHAESNHESWLISPHRAAWASGGAELFLAAQGEDRIWRVEMSRSAAMGCFSCANLVRALLQTPSELTVYRGHDLPDLTSISNEASLWHHAGYPPVYLHNQWPIKASVVSQDGRYIAIAGRRGLAHYSVQSGRWKTFSDLAVESSFAIRGGMCWFNHILAVATESAAGYDLRLYSRERDLGRHPLHSETFSMPIVFVGPSGEDSLLVYTYENILYHYILNITDRGAQMVQVGQIAFHGIVRAPSRVRSVSWIVPDSQLRNGDPSRDVEFASVLFLVDDKLVLLQSSRNEKEELKYEMRVIAQHVEYYILMRDQIYYNFSGPEESAPPTPLPGATFTRNQHHYSLRDSLWIFTGDDLRLWPDVRGLFQPANEGESLTSPLLSMSVDFYPLSILLTKGIVLGIESELVQRRDVNFAQFRSSIRTQLFLPYVLRHQLCSAHDTATAFGVAHQYQHLSYFPHALEILLHHVLDGEVDREKSDGALEESPSLNPLPAVLSFLQLVLSPSSYLSTIVQCIRKTELSSWATLFAHLPPPLTLFEQALELEDLKTASGWLIVLQGLEEDDESESYDARKFEGHVIRLMKLAQRKGDLESLAELARFLMAIDPRGEALRRVIVGVGFRSQSRHLDPARSLSGASLEGGGVSAGPSVGTLTIPSHTIINSRVRGRDNSAAGSSTASQRNSPGSSPNMRPSPVSGGGYFSSSPGGF</sequence>
<dbReference type="GO" id="GO:0005829">
    <property type="term" value="C:cytosol"/>
    <property type="evidence" value="ECO:0007669"/>
    <property type="project" value="TreeGrafter"/>
</dbReference>
<dbReference type="InterPro" id="IPR009771">
    <property type="entry name" value="RIC1_C"/>
</dbReference>
<evidence type="ECO:0000313" key="6">
    <source>
        <dbReference type="EMBL" id="RVX71616.1"/>
    </source>
</evidence>
<dbReference type="PANTHER" id="PTHR22746">
    <property type="entry name" value="RAB6A-GEF COMPLEX PARTNER PROTEIN 1"/>
    <property type="match status" value="1"/>
</dbReference>
<accession>A0A438N7J2</accession>
<keyword evidence="2 4" id="KW-0472">Membrane</keyword>
<evidence type="ECO:0000256" key="3">
    <source>
        <dbReference type="SAM" id="MobiDB-lite"/>
    </source>
</evidence>
<keyword evidence="4" id="KW-1133">Transmembrane helix</keyword>
<dbReference type="Proteomes" id="UP000288859">
    <property type="component" value="Unassembled WGS sequence"/>
</dbReference>
<feature type="region of interest" description="Disordered" evidence="3">
    <location>
        <begin position="346"/>
        <end position="405"/>
    </location>
</feature>
<dbReference type="OrthoDB" id="67540at2759"/>
<evidence type="ECO:0000256" key="2">
    <source>
        <dbReference type="ARBA" id="ARBA00023136"/>
    </source>
</evidence>
<feature type="region of interest" description="Disordered" evidence="3">
    <location>
        <begin position="291"/>
        <end position="311"/>
    </location>
</feature>
<protein>
    <recommendedName>
        <fullName evidence="5">RIC1 C-terminal alpha solenoid region domain-containing protein</fullName>
    </recommendedName>
</protein>
<gene>
    <name evidence="6" type="ORF">B0A52_03800</name>
</gene>
<feature type="compositionally biased region" description="Polar residues" evidence="3">
    <location>
        <begin position="234"/>
        <end position="254"/>
    </location>
</feature>
<dbReference type="SUPFAM" id="SSF82171">
    <property type="entry name" value="DPP6 N-terminal domain-like"/>
    <property type="match status" value="1"/>
</dbReference>
<dbReference type="GO" id="GO:0034066">
    <property type="term" value="C:Ric1-Rgp1 guanyl-nucleotide exchange factor complex"/>
    <property type="evidence" value="ECO:0007669"/>
    <property type="project" value="InterPro"/>
</dbReference>
<dbReference type="GO" id="GO:0006886">
    <property type="term" value="P:intracellular protein transport"/>
    <property type="evidence" value="ECO:0007669"/>
    <property type="project" value="InterPro"/>
</dbReference>
<dbReference type="VEuPathDB" id="FungiDB:PV10_08439"/>
<keyword evidence="4" id="KW-0812">Transmembrane</keyword>
<feature type="compositionally biased region" description="Gly residues" evidence="3">
    <location>
        <begin position="1448"/>
        <end position="1460"/>
    </location>
</feature>
<dbReference type="GO" id="GO:0042147">
    <property type="term" value="P:retrograde transport, endosome to Golgi"/>
    <property type="evidence" value="ECO:0007669"/>
    <property type="project" value="TreeGrafter"/>
</dbReference>
<feature type="transmembrane region" description="Helical" evidence="4">
    <location>
        <begin position="33"/>
        <end position="54"/>
    </location>
</feature>
<feature type="compositionally biased region" description="Polar residues" evidence="3">
    <location>
        <begin position="1424"/>
        <end position="1442"/>
    </location>
</feature>
<feature type="compositionally biased region" description="Low complexity" evidence="3">
    <location>
        <begin position="373"/>
        <end position="404"/>
    </location>
</feature>
<evidence type="ECO:0000256" key="1">
    <source>
        <dbReference type="ARBA" id="ARBA00004370"/>
    </source>
</evidence>
<proteinExistence type="predicted"/>
<dbReference type="VEuPathDB" id="FungiDB:PV10_08438"/>
<reference evidence="6 7" key="1">
    <citation type="submission" date="2017-03" db="EMBL/GenBank/DDBJ databases">
        <title>Genomes of endolithic fungi from Antarctica.</title>
        <authorList>
            <person name="Coleine C."/>
            <person name="Masonjones S."/>
            <person name="Stajich J.E."/>
        </authorList>
    </citation>
    <scope>NUCLEOTIDE SEQUENCE [LARGE SCALE GENOMIC DNA]</scope>
    <source>
        <strain evidence="6 7">CCFEE 6314</strain>
    </source>
</reference>
<dbReference type="PANTHER" id="PTHR22746:SF10">
    <property type="entry name" value="GUANINE NUCLEOTIDE EXCHANGE FACTOR SUBUNIT RIC1"/>
    <property type="match status" value="1"/>
</dbReference>
<dbReference type="InterPro" id="IPR040096">
    <property type="entry name" value="Ric1"/>
</dbReference>
<evidence type="ECO:0000256" key="4">
    <source>
        <dbReference type="SAM" id="Phobius"/>
    </source>
</evidence>
<dbReference type="EMBL" id="NAJM01000016">
    <property type="protein sequence ID" value="RVX71616.1"/>
    <property type="molecule type" value="Genomic_DNA"/>
</dbReference>
<dbReference type="InterPro" id="IPR036322">
    <property type="entry name" value="WD40_repeat_dom_sf"/>
</dbReference>
<dbReference type="SUPFAM" id="SSF50978">
    <property type="entry name" value="WD40 repeat-like"/>
    <property type="match status" value="1"/>
</dbReference>
<dbReference type="GO" id="GO:0000139">
    <property type="term" value="C:Golgi membrane"/>
    <property type="evidence" value="ECO:0007669"/>
    <property type="project" value="TreeGrafter"/>
</dbReference>
<comment type="caution">
    <text evidence="6">The sequence shown here is derived from an EMBL/GenBank/DDBJ whole genome shotgun (WGS) entry which is preliminary data.</text>
</comment>
<organism evidence="6 7">
    <name type="scientific">Exophiala mesophila</name>
    <name type="common">Black yeast-like fungus</name>
    <dbReference type="NCBI Taxonomy" id="212818"/>
    <lineage>
        <taxon>Eukaryota</taxon>
        <taxon>Fungi</taxon>
        <taxon>Dikarya</taxon>
        <taxon>Ascomycota</taxon>
        <taxon>Pezizomycotina</taxon>
        <taxon>Eurotiomycetes</taxon>
        <taxon>Chaetothyriomycetidae</taxon>
        <taxon>Chaetothyriales</taxon>
        <taxon>Herpotrichiellaceae</taxon>
        <taxon>Exophiala</taxon>
    </lineage>
</organism>
<dbReference type="Pfam" id="PF25440">
    <property type="entry name" value="Beta-prop_RIC1_2nd"/>
    <property type="match status" value="1"/>
</dbReference>
<evidence type="ECO:0000259" key="5">
    <source>
        <dbReference type="Pfam" id="PF07064"/>
    </source>
</evidence>
<name>A0A438N7J2_EXOME</name>